<dbReference type="EMBL" id="AMCI01004414">
    <property type="protein sequence ID" value="EJW98125.1"/>
    <property type="molecule type" value="Genomic_DNA"/>
</dbReference>
<sequence length="74" mass="8825">MRGKSLPWFRPFLSHVAPRLRHKSREKLGCWNRCVVFFLVLPGRHVKSAVRFTSSLRRITKFSYLMRWSFASTV</sequence>
<dbReference type="AlphaFoldDB" id="J9CDU8"/>
<evidence type="ECO:0000313" key="1">
    <source>
        <dbReference type="EMBL" id="EJW98125.1"/>
    </source>
</evidence>
<name>J9CDU8_9ZZZZ</name>
<comment type="caution">
    <text evidence="1">The sequence shown here is derived from an EMBL/GenBank/DDBJ whole genome shotgun (WGS) entry which is preliminary data.</text>
</comment>
<reference evidence="1" key="1">
    <citation type="journal article" date="2012" name="PLoS ONE">
        <title>Gene sets for utilization of primary and secondary nutrition supplies in the distal gut of endangered iberian lynx.</title>
        <authorList>
            <person name="Alcaide M."/>
            <person name="Messina E."/>
            <person name="Richter M."/>
            <person name="Bargiela R."/>
            <person name="Peplies J."/>
            <person name="Huws S.A."/>
            <person name="Newbold C.J."/>
            <person name="Golyshin P.N."/>
            <person name="Simon M.A."/>
            <person name="Lopez G."/>
            <person name="Yakimov M.M."/>
            <person name="Ferrer M."/>
        </authorList>
    </citation>
    <scope>NUCLEOTIDE SEQUENCE</scope>
</reference>
<organism evidence="1">
    <name type="scientific">gut metagenome</name>
    <dbReference type="NCBI Taxonomy" id="749906"/>
    <lineage>
        <taxon>unclassified sequences</taxon>
        <taxon>metagenomes</taxon>
        <taxon>organismal metagenomes</taxon>
    </lineage>
</organism>
<proteinExistence type="predicted"/>
<accession>J9CDU8</accession>
<gene>
    <name evidence="1" type="ORF">EVA_13770</name>
</gene>
<protein>
    <submittedName>
        <fullName evidence="1">Uncharacterized protein</fullName>
    </submittedName>
</protein>